<evidence type="ECO:0000256" key="2">
    <source>
        <dbReference type="ARBA" id="ARBA00005928"/>
    </source>
</evidence>
<keyword evidence="3 10" id="KW-0444">Lipid biosynthesis</keyword>
<evidence type="ECO:0000256" key="1">
    <source>
        <dbReference type="ARBA" id="ARBA00004141"/>
    </source>
</evidence>
<dbReference type="PANTHER" id="PTHR11011:SF60">
    <property type="entry name" value="FATTY ACYL-COA REDUCTASE-RELATED"/>
    <property type="match status" value="1"/>
</dbReference>
<keyword evidence="14" id="KW-1185">Reference proteome</keyword>
<evidence type="ECO:0000256" key="5">
    <source>
        <dbReference type="ARBA" id="ARBA00022857"/>
    </source>
</evidence>
<comment type="caution">
    <text evidence="13">The sequence shown here is derived from an EMBL/GenBank/DDBJ whole genome shotgun (WGS) entry which is preliminary data.</text>
</comment>
<dbReference type="Proteomes" id="UP001168821">
    <property type="component" value="Unassembled WGS sequence"/>
</dbReference>
<feature type="transmembrane region" description="Helical" evidence="10">
    <location>
        <begin position="460"/>
        <end position="482"/>
    </location>
</feature>
<keyword evidence="6 10" id="KW-1133">Transmembrane helix</keyword>
<evidence type="ECO:0000256" key="10">
    <source>
        <dbReference type="RuleBase" id="RU363097"/>
    </source>
</evidence>
<comment type="similarity">
    <text evidence="2 10">Belongs to the fatty acyl-CoA reductase family.</text>
</comment>
<dbReference type="GO" id="GO:0035336">
    <property type="term" value="P:long-chain fatty-acyl-CoA metabolic process"/>
    <property type="evidence" value="ECO:0007669"/>
    <property type="project" value="TreeGrafter"/>
</dbReference>
<evidence type="ECO:0000256" key="6">
    <source>
        <dbReference type="ARBA" id="ARBA00022989"/>
    </source>
</evidence>
<dbReference type="CDD" id="cd09071">
    <property type="entry name" value="FAR_C"/>
    <property type="match status" value="1"/>
</dbReference>
<evidence type="ECO:0000256" key="7">
    <source>
        <dbReference type="ARBA" id="ARBA00023098"/>
    </source>
</evidence>
<dbReference type="CDD" id="cd05236">
    <property type="entry name" value="FAR-N_SDR_e"/>
    <property type="match status" value="1"/>
</dbReference>
<dbReference type="FunFam" id="3.40.50.720:FF:000143">
    <property type="entry name" value="Fatty acyl-CoA reductase"/>
    <property type="match status" value="1"/>
</dbReference>
<evidence type="ECO:0000313" key="14">
    <source>
        <dbReference type="Proteomes" id="UP001168821"/>
    </source>
</evidence>
<keyword evidence="5 10" id="KW-0521">NADP</keyword>
<keyword evidence="8 10" id="KW-0472">Membrane</keyword>
<dbReference type="Gene3D" id="3.40.50.720">
    <property type="entry name" value="NAD(P)-binding Rossmann-like Domain"/>
    <property type="match status" value="1"/>
</dbReference>
<evidence type="ECO:0000313" key="13">
    <source>
        <dbReference type="EMBL" id="KAJ3641490.1"/>
    </source>
</evidence>
<name>A0AA38HP16_9CUCU</name>
<feature type="transmembrane region" description="Helical" evidence="10">
    <location>
        <begin position="355"/>
        <end position="373"/>
    </location>
</feature>
<dbReference type="Pfam" id="PF03015">
    <property type="entry name" value="Sterile"/>
    <property type="match status" value="1"/>
</dbReference>
<evidence type="ECO:0000256" key="8">
    <source>
        <dbReference type="ARBA" id="ARBA00023136"/>
    </source>
</evidence>
<evidence type="ECO:0000256" key="3">
    <source>
        <dbReference type="ARBA" id="ARBA00022516"/>
    </source>
</evidence>
<evidence type="ECO:0000259" key="12">
    <source>
        <dbReference type="Pfam" id="PF07993"/>
    </source>
</evidence>
<dbReference type="GO" id="GO:0016020">
    <property type="term" value="C:membrane"/>
    <property type="evidence" value="ECO:0007669"/>
    <property type="project" value="UniProtKB-SubCell"/>
</dbReference>
<evidence type="ECO:0000259" key="11">
    <source>
        <dbReference type="Pfam" id="PF03015"/>
    </source>
</evidence>
<accession>A0AA38HP16</accession>
<dbReference type="InterPro" id="IPR013120">
    <property type="entry name" value="FAR_NAD-bd"/>
</dbReference>
<dbReference type="GO" id="GO:0080019">
    <property type="term" value="F:alcohol-forming very long-chain fatty acyl-CoA reductase activity"/>
    <property type="evidence" value="ECO:0007669"/>
    <property type="project" value="InterPro"/>
</dbReference>
<keyword evidence="10" id="KW-0560">Oxidoreductase</keyword>
<dbReference type="GO" id="GO:0005777">
    <property type="term" value="C:peroxisome"/>
    <property type="evidence" value="ECO:0007669"/>
    <property type="project" value="TreeGrafter"/>
</dbReference>
<proteinExistence type="inferred from homology"/>
<dbReference type="EMBL" id="JALNTZ010000009">
    <property type="protein sequence ID" value="KAJ3641490.1"/>
    <property type="molecule type" value="Genomic_DNA"/>
</dbReference>
<dbReference type="InterPro" id="IPR033640">
    <property type="entry name" value="FAR_C"/>
</dbReference>
<sequence>MSPIQDFYSNQIILLTGATGFIGKLIAEKLLRTCPNLKKIYVLVRPKPIRSLDERLKDIFDSTCFDLLRSQDPDFGKKIHLLSGDCKERSLGLNFEAIEILKDQVTCVFHVAANVRFDIDLKTAVHTNVRGVRDLLEIMKEAKNLRAFVYVSTAFSHCPRTEIREEFYGVGTDPEKVLQMVDIMDDQALISSLMGPWPNTYVYSKALAEEVVRRYENCFPVCIVRPAITLSCIKEPFPGWNDNFNGPIGISFGIALGLLRSLHMDPKFPAPYVPVDFVVNIILAAAWNLEKCVEKTTNSPIPIYNLTAAKTNSVTYGWILDYYKTFVFKYPLTKTVWYPYVQLSRYKTIHKIRSFFYHTVFSYIVDAILVTIGKKPLAVKKYQKVNKMLDLLSYFVLRSWNFDNSNVDFLWDQLDEKDKEVFNFNMKTVDWKSYFEDCCVGGRVFLVKDPVESIPKAKRWMYFLAGIHYTFVGFVIYAWYWLLSTVFQILF</sequence>
<dbReference type="AlphaFoldDB" id="A0AA38HP16"/>
<dbReference type="Pfam" id="PF07993">
    <property type="entry name" value="NAD_binding_4"/>
    <property type="match status" value="1"/>
</dbReference>
<dbReference type="EC" id="1.2.1.84" evidence="10"/>
<protein>
    <recommendedName>
        <fullName evidence="10">Fatty acyl-CoA reductase</fullName>
        <ecNumber evidence="10">1.2.1.84</ecNumber>
    </recommendedName>
</protein>
<dbReference type="PANTHER" id="PTHR11011">
    <property type="entry name" value="MALE STERILITY PROTEIN 2-RELATED"/>
    <property type="match status" value="1"/>
</dbReference>
<evidence type="ECO:0000256" key="4">
    <source>
        <dbReference type="ARBA" id="ARBA00022692"/>
    </source>
</evidence>
<keyword evidence="4 10" id="KW-0812">Transmembrane</keyword>
<dbReference type="GO" id="GO:0102965">
    <property type="term" value="F:alcohol-forming long-chain fatty acyl-CoA reductase activity"/>
    <property type="evidence" value="ECO:0007669"/>
    <property type="project" value="UniProtKB-EC"/>
</dbReference>
<organism evidence="13 14">
    <name type="scientific">Zophobas morio</name>
    <dbReference type="NCBI Taxonomy" id="2755281"/>
    <lineage>
        <taxon>Eukaryota</taxon>
        <taxon>Metazoa</taxon>
        <taxon>Ecdysozoa</taxon>
        <taxon>Arthropoda</taxon>
        <taxon>Hexapoda</taxon>
        <taxon>Insecta</taxon>
        <taxon>Pterygota</taxon>
        <taxon>Neoptera</taxon>
        <taxon>Endopterygota</taxon>
        <taxon>Coleoptera</taxon>
        <taxon>Polyphaga</taxon>
        <taxon>Cucujiformia</taxon>
        <taxon>Tenebrionidae</taxon>
        <taxon>Zophobas</taxon>
    </lineage>
</organism>
<dbReference type="InterPro" id="IPR026055">
    <property type="entry name" value="FAR"/>
</dbReference>
<keyword evidence="7 10" id="KW-0443">Lipid metabolism</keyword>
<comment type="function">
    <text evidence="10">Catalyzes the reduction of fatty acyl-CoA to fatty alcohols.</text>
</comment>
<comment type="catalytic activity">
    <reaction evidence="9 10">
        <text>a long-chain fatty acyl-CoA + 2 NADPH + 2 H(+) = a long-chain primary fatty alcohol + 2 NADP(+) + CoA</text>
        <dbReference type="Rhea" id="RHEA:52716"/>
        <dbReference type="ChEBI" id="CHEBI:15378"/>
        <dbReference type="ChEBI" id="CHEBI:57287"/>
        <dbReference type="ChEBI" id="CHEBI:57783"/>
        <dbReference type="ChEBI" id="CHEBI:58349"/>
        <dbReference type="ChEBI" id="CHEBI:77396"/>
        <dbReference type="ChEBI" id="CHEBI:83139"/>
        <dbReference type="EC" id="1.2.1.84"/>
    </reaction>
</comment>
<comment type="subcellular location">
    <subcellularLocation>
        <location evidence="1">Membrane</location>
        <topology evidence="1">Multi-pass membrane protein</topology>
    </subcellularLocation>
</comment>
<dbReference type="SUPFAM" id="SSF51735">
    <property type="entry name" value="NAD(P)-binding Rossmann-fold domains"/>
    <property type="match status" value="1"/>
</dbReference>
<dbReference type="InterPro" id="IPR036291">
    <property type="entry name" value="NAD(P)-bd_dom_sf"/>
</dbReference>
<gene>
    <name evidence="13" type="ORF">Zmor_027997</name>
</gene>
<feature type="domain" description="Thioester reductase (TE)" evidence="12">
    <location>
        <begin position="15"/>
        <end position="282"/>
    </location>
</feature>
<reference evidence="13" key="1">
    <citation type="journal article" date="2023" name="G3 (Bethesda)">
        <title>Whole genome assemblies of Zophobas morio and Tenebrio molitor.</title>
        <authorList>
            <person name="Kaur S."/>
            <person name="Stinson S.A."/>
            <person name="diCenzo G.C."/>
        </authorList>
    </citation>
    <scope>NUCLEOTIDE SEQUENCE</scope>
    <source>
        <strain evidence="13">QUZm001</strain>
    </source>
</reference>
<feature type="domain" description="Fatty acyl-CoA reductase C-terminal" evidence="11">
    <location>
        <begin position="357"/>
        <end position="449"/>
    </location>
</feature>
<evidence type="ECO:0000256" key="9">
    <source>
        <dbReference type="ARBA" id="ARBA00052530"/>
    </source>
</evidence>